<dbReference type="InterPro" id="IPR037401">
    <property type="entry name" value="SnoaL-like"/>
</dbReference>
<keyword evidence="4" id="KW-1185">Reference proteome</keyword>
<gene>
    <name evidence="3" type="ORF">FNH04_16230</name>
</gene>
<feature type="region of interest" description="Disordered" evidence="1">
    <location>
        <begin position="1"/>
        <end position="21"/>
    </location>
</feature>
<evidence type="ECO:0000313" key="3">
    <source>
        <dbReference type="EMBL" id="MPY41402.1"/>
    </source>
</evidence>
<organism evidence="3 4">
    <name type="scientific">Streptomyces phyllanthi</name>
    <dbReference type="NCBI Taxonomy" id="1803180"/>
    <lineage>
        <taxon>Bacteria</taxon>
        <taxon>Bacillati</taxon>
        <taxon>Actinomycetota</taxon>
        <taxon>Actinomycetes</taxon>
        <taxon>Kitasatosporales</taxon>
        <taxon>Streptomycetaceae</taxon>
        <taxon>Streptomyces</taxon>
    </lineage>
</organism>
<accession>A0A5N8W2Q3</accession>
<sequence>MTYTETKPGRGDTRPTAGRQSVQDRLDLRQLVDAYALAVDRRLPDLFASLFSDDGQLVVRDTDRPYRKPLVLDGRDGWTKAFAVLAPCVLTTHFVGNHLVRLSGDRATGETYCLAHEIYPGGEAGRLLVRSVRYRDSYCRTDGRWRFSRRELTVDWVEERVLRSLNHSPDRA</sequence>
<dbReference type="OrthoDB" id="1492465at2"/>
<dbReference type="Pfam" id="PF13577">
    <property type="entry name" value="SnoaL_4"/>
    <property type="match status" value="1"/>
</dbReference>
<proteinExistence type="predicted"/>
<feature type="domain" description="SnoaL-like" evidence="2">
    <location>
        <begin position="21"/>
        <end position="150"/>
    </location>
</feature>
<protein>
    <submittedName>
        <fullName evidence="3">Nuclear transport factor 2 family protein</fullName>
    </submittedName>
</protein>
<dbReference type="AlphaFoldDB" id="A0A5N8W2Q3"/>
<comment type="caution">
    <text evidence="3">The sequence shown here is derived from an EMBL/GenBank/DDBJ whole genome shotgun (WGS) entry which is preliminary data.</text>
</comment>
<dbReference type="CDD" id="cd00531">
    <property type="entry name" value="NTF2_like"/>
    <property type="match status" value="1"/>
</dbReference>
<dbReference type="InterPro" id="IPR032710">
    <property type="entry name" value="NTF2-like_dom_sf"/>
</dbReference>
<dbReference type="RefSeq" id="WP_152784808.1">
    <property type="nucleotide sequence ID" value="NZ_BAABEQ010000052.1"/>
</dbReference>
<reference evidence="3 4" key="1">
    <citation type="submission" date="2019-07" db="EMBL/GenBank/DDBJ databases">
        <title>New species of Amycolatopsis and Streptomyces.</title>
        <authorList>
            <person name="Duangmal K."/>
            <person name="Teo W.F.A."/>
            <person name="Lipun K."/>
        </authorList>
    </citation>
    <scope>NUCLEOTIDE SEQUENCE [LARGE SCALE GENOMIC DNA]</scope>
    <source>
        <strain evidence="3 4">TISTR 2346</strain>
    </source>
</reference>
<dbReference type="SUPFAM" id="SSF54427">
    <property type="entry name" value="NTF2-like"/>
    <property type="match status" value="1"/>
</dbReference>
<evidence type="ECO:0000259" key="2">
    <source>
        <dbReference type="Pfam" id="PF13577"/>
    </source>
</evidence>
<name>A0A5N8W2Q3_9ACTN</name>
<evidence type="ECO:0000313" key="4">
    <source>
        <dbReference type="Proteomes" id="UP000326979"/>
    </source>
</evidence>
<dbReference type="Gene3D" id="3.10.450.50">
    <property type="match status" value="1"/>
</dbReference>
<dbReference type="EMBL" id="VJZE01000095">
    <property type="protein sequence ID" value="MPY41402.1"/>
    <property type="molecule type" value="Genomic_DNA"/>
</dbReference>
<dbReference type="Proteomes" id="UP000326979">
    <property type="component" value="Unassembled WGS sequence"/>
</dbReference>
<evidence type="ECO:0000256" key="1">
    <source>
        <dbReference type="SAM" id="MobiDB-lite"/>
    </source>
</evidence>